<dbReference type="SUPFAM" id="SSF88713">
    <property type="entry name" value="Glycoside hydrolase/deacetylase"/>
    <property type="match status" value="1"/>
</dbReference>
<dbReference type="Gene3D" id="3.20.20.370">
    <property type="entry name" value="Glycoside hydrolase/deacetylase"/>
    <property type="match status" value="1"/>
</dbReference>
<dbReference type="InterPro" id="IPR011330">
    <property type="entry name" value="Glyco_hydro/deAcase_b/a-brl"/>
</dbReference>
<keyword evidence="2" id="KW-1185">Reference proteome</keyword>
<dbReference type="Proteomes" id="UP000253034">
    <property type="component" value="Unassembled WGS sequence"/>
</dbReference>
<reference evidence="1 2" key="1">
    <citation type="submission" date="2018-07" db="EMBL/GenBank/DDBJ databases">
        <title>Genomic Encyclopedia of Type Strains, Phase IV (KMG-IV): sequencing the most valuable type-strain genomes for metagenomic binning, comparative biology and taxonomic classification.</title>
        <authorList>
            <person name="Goeker M."/>
        </authorList>
    </citation>
    <scope>NUCLEOTIDE SEQUENCE [LARGE SCALE GENOMIC DNA]</scope>
    <source>
        <strain evidence="1 2">DSM 27016</strain>
    </source>
</reference>
<dbReference type="OrthoDB" id="9784811at2"/>
<protein>
    <recommendedName>
        <fullName evidence="3">Divergent polysaccharide deacetylase</fullName>
    </recommendedName>
</protein>
<dbReference type="EMBL" id="QPJT01000004">
    <property type="protein sequence ID" value="RCX18757.1"/>
    <property type="molecule type" value="Genomic_DNA"/>
</dbReference>
<dbReference type="RefSeq" id="WP_114296613.1">
    <property type="nucleotide sequence ID" value="NZ_QPJT01000004.1"/>
</dbReference>
<accession>A0A369BE55</accession>
<proteinExistence type="predicted"/>
<name>A0A369BE55_9FIRM</name>
<dbReference type="GO" id="GO:0005975">
    <property type="term" value="P:carbohydrate metabolic process"/>
    <property type="evidence" value="ECO:0007669"/>
    <property type="project" value="InterPro"/>
</dbReference>
<dbReference type="AlphaFoldDB" id="A0A369BE55"/>
<dbReference type="InterPro" id="IPR006837">
    <property type="entry name" value="Divergent_DAC"/>
</dbReference>
<evidence type="ECO:0000313" key="2">
    <source>
        <dbReference type="Proteomes" id="UP000253034"/>
    </source>
</evidence>
<dbReference type="PANTHER" id="PTHR30105:SF2">
    <property type="entry name" value="DIVERGENT POLYSACCHARIDE DEACETYLASE SUPERFAMILY"/>
    <property type="match status" value="1"/>
</dbReference>
<evidence type="ECO:0008006" key="3">
    <source>
        <dbReference type="Google" id="ProtNLM"/>
    </source>
</evidence>
<sequence>MKRLYFVVVPKKTALAVFLPVIAFVAALLLWSVIPFSTSSGMVQTSAEGAGYAGNGGKLAIIIDDFGSSRGGVEEMMSIDRHLTFAVMPFCEHSQEDATAANKKGYEVIVHLPMEPNQGKRSWLGPHPILAGMNGDDVAKIVRDAFDDVPFAVGANIHMGSKASSDEDIVSAVLDIIKEKDLYFVDSRTANQPISKKIADTKGVRCYERDVFIDGQQPKSFVKERLNQAADKAAKKGYAVAIGHVGVEGGKVTAAAISEMLPEFDRRGIELVYVSELAR</sequence>
<gene>
    <name evidence="1" type="ORF">DFR58_10426</name>
</gene>
<comment type="caution">
    <text evidence="1">The sequence shown here is derived from an EMBL/GenBank/DDBJ whole genome shotgun (WGS) entry which is preliminary data.</text>
</comment>
<dbReference type="CDD" id="cd10936">
    <property type="entry name" value="CE4_DAC2"/>
    <property type="match status" value="1"/>
</dbReference>
<organism evidence="1 2">
    <name type="scientific">Anaerobacterium chartisolvens</name>
    <dbReference type="NCBI Taxonomy" id="1297424"/>
    <lineage>
        <taxon>Bacteria</taxon>
        <taxon>Bacillati</taxon>
        <taxon>Bacillota</taxon>
        <taxon>Clostridia</taxon>
        <taxon>Eubacteriales</taxon>
        <taxon>Oscillospiraceae</taxon>
        <taxon>Anaerobacterium</taxon>
    </lineage>
</organism>
<dbReference type="Pfam" id="PF04748">
    <property type="entry name" value="Polysacc_deac_2"/>
    <property type="match status" value="1"/>
</dbReference>
<dbReference type="PANTHER" id="PTHR30105">
    <property type="entry name" value="UNCHARACTERIZED YIBQ-RELATED"/>
    <property type="match status" value="1"/>
</dbReference>
<evidence type="ECO:0000313" key="1">
    <source>
        <dbReference type="EMBL" id="RCX18757.1"/>
    </source>
</evidence>